<name>A0A345VMZ0_9STRE</name>
<dbReference type="EMBL" id="CP022601">
    <property type="protein sequence ID" value="AXJ14092.1"/>
    <property type="molecule type" value="Genomic_DNA"/>
</dbReference>
<dbReference type="AlphaFoldDB" id="A0A345VMZ0"/>
<gene>
    <name evidence="1" type="ORF">Sp14A_22100</name>
</gene>
<dbReference type="Proteomes" id="UP000255411">
    <property type="component" value="Chromosome"/>
</dbReference>
<evidence type="ECO:0000313" key="2">
    <source>
        <dbReference type="Proteomes" id="UP000255411"/>
    </source>
</evidence>
<accession>A0A345VMZ0</accession>
<dbReference type="RefSeq" id="WP_115131015.1">
    <property type="nucleotide sequence ID" value="NZ_CP022601.1"/>
</dbReference>
<reference evidence="1 2" key="1">
    <citation type="submission" date="2017-07" db="EMBL/GenBank/DDBJ databases">
        <title>Streptococcus pluranimalium as cause of bovine abortion.</title>
        <authorList>
            <person name="Rodriguez Campos S."/>
            <person name="Gobeli Brawand S."/>
            <person name="Brodard I."/>
            <person name="Rychener L."/>
            <person name="Perreten V."/>
        </authorList>
    </citation>
    <scope>NUCLEOTIDE SEQUENCE [LARGE SCALE GENOMIC DNA]</scope>
    <source>
        <strain evidence="1 2">14A0014</strain>
    </source>
</reference>
<proteinExistence type="predicted"/>
<organism evidence="1 2">
    <name type="scientific">Streptococcus pluranimalium</name>
    <dbReference type="NCBI Taxonomy" id="82348"/>
    <lineage>
        <taxon>Bacteria</taxon>
        <taxon>Bacillati</taxon>
        <taxon>Bacillota</taxon>
        <taxon>Bacilli</taxon>
        <taxon>Lactobacillales</taxon>
        <taxon>Streptococcaceae</taxon>
        <taxon>Streptococcus</taxon>
    </lineage>
</organism>
<evidence type="ECO:0000313" key="1">
    <source>
        <dbReference type="EMBL" id="AXJ14092.1"/>
    </source>
</evidence>
<sequence>MLKDIGNIDGLFFRELPSYFIEYRLAFTDFETIKELIDYWGVLYQGEKRFDKRQLLDYSRKRKISDLNRVERLLIRQSRIEMRSSLYWQLENRKVKEMDKNVQTVAEILYRAKLCEVAV</sequence>
<protein>
    <submittedName>
        <fullName evidence="1">Uncharacterized protein</fullName>
    </submittedName>
</protein>